<dbReference type="GO" id="GO:0015807">
    <property type="term" value="P:L-amino acid transport"/>
    <property type="evidence" value="ECO:0007669"/>
    <property type="project" value="TreeGrafter"/>
</dbReference>
<dbReference type="SUPFAM" id="SSF52540">
    <property type="entry name" value="P-loop containing nucleoside triphosphate hydrolases"/>
    <property type="match status" value="1"/>
</dbReference>
<reference evidence="7" key="1">
    <citation type="submission" date="2020-07" db="EMBL/GenBank/DDBJ databases">
        <title>Huge and variable diversity of episymbiotic CPR bacteria and DPANN archaea in groundwater ecosystems.</title>
        <authorList>
            <person name="He C.Y."/>
            <person name="Keren R."/>
            <person name="Whittaker M."/>
            <person name="Farag I.F."/>
            <person name="Doudna J."/>
            <person name="Cate J.H.D."/>
            <person name="Banfield J.F."/>
        </authorList>
    </citation>
    <scope>NUCLEOTIDE SEQUENCE</scope>
    <source>
        <strain evidence="7">NC_groundwater_1664_Pr3_B-0.1um_52_9</strain>
    </source>
</reference>
<evidence type="ECO:0000256" key="4">
    <source>
        <dbReference type="ARBA" id="ARBA00022840"/>
    </source>
</evidence>
<sequence length="233" mass="26024">MLVRLEDIHTYYGKSHVLQGVSMEIRKGEIVGLLGRNGVGKTTTLNTLMGFVKPSSGKLIFKDTDFTSYPSHKIARMGISYVPQGRHLFPKMTVLENLKTGMLYASGNGGLDRVFELFPNLKRLLNQRAGSLSGGEQQAVAISRAILKNPEILLLDEPTTGLMPLFVNSLLEIVRRLNEEGMTILLVEEKVPFVLSLSHRIYFMVKGRVEHSARKEDLVGQTDIFLEYLGVHP</sequence>
<evidence type="ECO:0000313" key="8">
    <source>
        <dbReference type="Proteomes" id="UP000807825"/>
    </source>
</evidence>
<evidence type="ECO:0000256" key="5">
    <source>
        <dbReference type="ARBA" id="ARBA00022970"/>
    </source>
</evidence>
<protein>
    <submittedName>
        <fullName evidence="7">ABC transporter ATP-binding protein</fullName>
    </submittedName>
</protein>
<dbReference type="GO" id="GO:0005524">
    <property type="term" value="F:ATP binding"/>
    <property type="evidence" value="ECO:0007669"/>
    <property type="project" value="UniProtKB-KW"/>
</dbReference>
<comment type="caution">
    <text evidence="7">The sequence shown here is derived from an EMBL/GenBank/DDBJ whole genome shotgun (WGS) entry which is preliminary data.</text>
</comment>
<dbReference type="AlphaFoldDB" id="A0A9D6V8K8"/>
<dbReference type="PROSITE" id="PS50893">
    <property type="entry name" value="ABC_TRANSPORTER_2"/>
    <property type="match status" value="1"/>
</dbReference>
<dbReference type="InterPro" id="IPR017871">
    <property type="entry name" value="ABC_transporter-like_CS"/>
</dbReference>
<evidence type="ECO:0000256" key="1">
    <source>
        <dbReference type="ARBA" id="ARBA00005417"/>
    </source>
</evidence>
<dbReference type="InterPro" id="IPR027417">
    <property type="entry name" value="P-loop_NTPase"/>
</dbReference>
<evidence type="ECO:0000256" key="2">
    <source>
        <dbReference type="ARBA" id="ARBA00022448"/>
    </source>
</evidence>
<keyword evidence="3" id="KW-0547">Nucleotide-binding</keyword>
<dbReference type="Gene3D" id="3.40.50.300">
    <property type="entry name" value="P-loop containing nucleotide triphosphate hydrolases"/>
    <property type="match status" value="1"/>
</dbReference>
<dbReference type="SMART" id="SM00382">
    <property type="entry name" value="AAA"/>
    <property type="match status" value="1"/>
</dbReference>
<comment type="similarity">
    <text evidence="1">Belongs to the ABC transporter superfamily.</text>
</comment>
<dbReference type="GO" id="GO:0015658">
    <property type="term" value="F:branched-chain amino acid transmembrane transporter activity"/>
    <property type="evidence" value="ECO:0007669"/>
    <property type="project" value="TreeGrafter"/>
</dbReference>
<keyword evidence="2" id="KW-0813">Transport</keyword>
<proteinExistence type="inferred from homology"/>
<evidence type="ECO:0000313" key="7">
    <source>
        <dbReference type="EMBL" id="MBI5252723.1"/>
    </source>
</evidence>
<name>A0A9D6V8K8_9BACT</name>
<organism evidence="7 8">
    <name type="scientific">Desulfomonile tiedjei</name>
    <dbReference type="NCBI Taxonomy" id="2358"/>
    <lineage>
        <taxon>Bacteria</taxon>
        <taxon>Pseudomonadati</taxon>
        <taxon>Thermodesulfobacteriota</taxon>
        <taxon>Desulfomonilia</taxon>
        <taxon>Desulfomonilales</taxon>
        <taxon>Desulfomonilaceae</taxon>
        <taxon>Desulfomonile</taxon>
    </lineage>
</organism>
<dbReference type="PANTHER" id="PTHR43820">
    <property type="entry name" value="HIGH-AFFINITY BRANCHED-CHAIN AMINO ACID TRANSPORT ATP-BINDING PROTEIN LIVF"/>
    <property type="match status" value="1"/>
</dbReference>
<dbReference type="Proteomes" id="UP000807825">
    <property type="component" value="Unassembled WGS sequence"/>
</dbReference>
<keyword evidence="4 7" id="KW-0067">ATP-binding</keyword>
<dbReference type="InterPro" id="IPR052156">
    <property type="entry name" value="BCAA_Transport_ATP-bd_LivF"/>
</dbReference>
<evidence type="ECO:0000256" key="3">
    <source>
        <dbReference type="ARBA" id="ARBA00022741"/>
    </source>
</evidence>
<dbReference type="InterPro" id="IPR003439">
    <property type="entry name" value="ABC_transporter-like_ATP-bd"/>
</dbReference>
<dbReference type="InterPro" id="IPR003593">
    <property type="entry name" value="AAA+_ATPase"/>
</dbReference>
<dbReference type="PROSITE" id="PS00211">
    <property type="entry name" value="ABC_TRANSPORTER_1"/>
    <property type="match status" value="1"/>
</dbReference>
<dbReference type="EMBL" id="JACRDE010000643">
    <property type="protein sequence ID" value="MBI5252723.1"/>
    <property type="molecule type" value="Genomic_DNA"/>
</dbReference>
<dbReference type="Pfam" id="PF00005">
    <property type="entry name" value="ABC_tran"/>
    <property type="match status" value="1"/>
</dbReference>
<feature type="domain" description="ABC transporter" evidence="6">
    <location>
        <begin position="3"/>
        <end position="231"/>
    </location>
</feature>
<dbReference type="GO" id="GO:0016887">
    <property type="term" value="F:ATP hydrolysis activity"/>
    <property type="evidence" value="ECO:0007669"/>
    <property type="project" value="InterPro"/>
</dbReference>
<evidence type="ECO:0000259" key="6">
    <source>
        <dbReference type="PROSITE" id="PS50893"/>
    </source>
</evidence>
<gene>
    <name evidence="7" type="ORF">HY912_24775</name>
</gene>
<keyword evidence="5" id="KW-0029">Amino-acid transport</keyword>
<dbReference type="CDD" id="cd03224">
    <property type="entry name" value="ABC_TM1139_LivF_branched"/>
    <property type="match status" value="1"/>
</dbReference>
<dbReference type="PANTHER" id="PTHR43820:SF4">
    <property type="entry name" value="HIGH-AFFINITY BRANCHED-CHAIN AMINO ACID TRANSPORT ATP-BINDING PROTEIN LIVF"/>
    <property type="match status" value="1"/>
</dbReference>
<accession>A0A9D6V8K8</accession>